<dbReference type="PROSITE" id="PS50025">
    <property type="entry name" value="LAM_G_DOMAIN"/>
    <property type="match status" value="1"/>
</dbReference>
<organism evidence="3">
    <name type="scientific">Toxocara canis</name>
    <name type="common">Canine roundworm</name>
    <dbReference type="NCBI Taxonomy" id="6265"/>
    <lineage>
        <taxon>Eukaryota</taxon>
        <taxon>Metazoa</taxon>
        <taxon>Ecdysozoa</taxon>
        <taxon>Nematoda</taxon>
        <taxon>Chromadorea</taxon>
        <taxon>Rhabditida</taxon>
        <taxon>Spirurina</taxon>
        <taxon>Ascaridomorpha</taxon>
        <taxon>Ascaridoidea</taxon>
        <taxon>Toxocaridae</taxon>
        <taxon>Toxocara</taxon>
    </lineage>
</organism>
<protein>
    <recommendedName>
        <fullName evidence="2">Laminin G domain-containing protein</fullName>
    </recommendedName>
</protein>
<evidence type="ECO:0000313" key="3">
    <source>
        <dbReference type="EMBL" id="VDM29141.1"/>
    </source>
</evidence>
<dbReference type="AlphaFoldDB" id="A0A3P7F0F1"/>
<gene>
    <name evidence="3" type="ORF">TCNE_LOCUS3424</name>
</gene>
<dbReference type="InterPro" id="IPR013320">
    <property type="entry name" value="ConA-like_dom_sf"/>
</dbReference>
<dbReference type="Pfam" id="PF00054">
    <property type="entry name" value="Laminin_G_1"/>
    <property type="match status" value="1"/>
</dbReference>
<dbReference type="CDD" id="cd00110">
    <property type="entry name" value="LamG"/>
    <property type="match status" value="1"/>
</dbReference>
<dbReference type="SMART" id="SM00282">
    <property type="entry name" value="LamG"/>
    <property type="match status" value="1"/>
</dbReference>
<name>A0A3P7F0F1_TOXCA</name>
<evidence type="ECO:0000259" key="2">
    <source>
        <dbReference type="PROSITE" id="PS50025"/>
    </source>
</evidence>
<dbReference type="InterPro" id="IPR001791">
    <property type="entry name" value="Laminin_G"/>
</dbReference>
<sequence length="185" mass="20698">MHSWNFDGKSAIILPKLRILHNRISIYVQIQPLQKSGVIFYAWQTDSPTKGDFILLALANSRVFISYSLGDGPMTLFSHEEIIARRQYTLEAICSGEHASLSIDGAAPVVLSVPSESSKRHLNIDSPAYVGYIPNRFYSLGDGPMTLFSHEEIIARRQYTLEAICSGRHLNIDSPAYVGYIPNRL</sequence>
<dbReference type="EMBL" id="UYWY01004370">
    <property type="protein sequence ID" value="VDM29141.1"/>
    <property type="molecule type" value="Genomic_DNA"/>
</dbReference>
<feature type="domain" description="Laminin G" evidence="2">
    <location>
        <begin position="1"/>
        <end position="185"/>
    </location>
</feature>
<evidence type="ECO:0000256" key="1">
    <source>
        <dbReference type="PROSITE-ProRule" id="PRU00122"/>
    </source>
</evidence>
<dbReference type="SUPFAM" id="SSF49899">
    <property type="entry name" value="Concanavalin A-like lectins/glucanases"/>
    <property type="match status" value="1"/>
</dbReference>
<comment type="caution">
    <text evidence="1">Lacks conserved residue(s) required for the propagation of feature annotation.</text>
</comment>
<accession>A0A3P7F0F1</accession>
<reference evidence="3" key="1">
    <citation type="submission" date="2018-11" db="EMBL/GenBank/DDBJ databases">
        <authorList>
            <consortium name="Pathogen Informatics"/>
        </authorList>
    </citation>
    <scope>NUCLEOTIDE SEQUENCE [LARGE SCALE GENOMIC DNA]</scope>
</reference>
<dbReference type="Gene3D" id="2.60.120.200">
    <property type="match status" value="1"/>
</dbReference>
<proteinExistence type="predicted"/>